<reference evidence="1 2" key="1">
    <citation type="submission" date="2019-04" db="EMBL/GenBank/DDBJ databases">
        <title>Isachenkonia alkalipeptolytica gen. nov. sp. nov. a new anaerobic, alkiliphilic organothrophic bacterium capable to reduce synthesized ferrihydrite isolated from a soda lake.</title>
        <authorList>
            <person name="Toshchakov S.V."/>
            <person name="Zavarzina D.G."/>
            <person name="Zhilina T.N."/>
            <person name="Kostrikina N.A."/>
            <person name="Kublanov I.V."/>
        </authorList>
    </citation>
    <scope>NUCLEOTIDE SEQUENCE [LARGE SCALE GENOMIC DNA]</scope>
    <source>
        <strain evidence="1 2">Z-1701</strain>
    </source>
</reference>
<protein>
    <submittedName>
        <fullName evidence="1">Uncharacterized protein</fullName>
    </submittedName>
</protein>
<name>A0AA43XJ47_9CLOT</name>
<dbReference type="EMBL" id="SUMG01000001">
    <property type="protein sequence ID" value="NBG87174.1"/>
    <property type="molecule type" value="Genomic_DNA"/>
</dbReference>
<keyword evidence="2" id="KW-1185">Reference proteome</keyword>
<dbReference type="Proteomes" id="UP000449710">
    <property type="component" value="Unassembled WGS sequence"/>
</dbReference>
<comment type="caution">
    <text evidence="1">The sequence shown here is derived from an EMBL/GenBank/DDBJ whole genome shotgun (WGS) entry which is preliminary data.</text>
</comment>
<gene>
    <name evidence="1" type="ORF">ISALK_01535</name>
</gene>
<proteinExistence type="predicted"/>
<accession>A0AA43XJ47</accession>
<sequence length="89" mass="9936">MNGNDEVQILQFVATLLEIDENTILVEPAEGEDLLQSGDRVSINTDTLDPGDVPEMEGGDTLRIFYTGDVMESYPLQLEEVHIIEKVEK</sequence>
<dbReference type="AlphaFoldDB" id="A0AA43XJ47"/>
<evidence type="ECO:0000313" key="2">
    <source>
        <dbReference type="Proteomes" id="UP000449710"/>
    </source>
</evidence>
<evidence type="ECO:0000313" key="1">
    <source>
        <dbReference type="EMBL" id="NBG87174.1"/>
    </source>
</evidence>
<organism evidence="1 2">
    <name type="scientific">Isachenkonia alkalipeptolytica</name>
    <dbReference type="NCBI Taxonomy" id="2565777"/>
    <lineage>
        <taxon>Bacteria</taxon>
        <taxon>Bacillati</taxon>
        <taxon>Bacillota</taxon>
        <taxon>Clostridia</taxon>
        <taxon>Eubacteriales</taxon>
        <taxon>Clostridiaceae</taxon>
        <taxon>Isachenkonia</taxon>
    </lineage>
</organism>